<dbReference type="Proteomes" id="UP000821845">
    <property type="component" value="Chromosome 4"/>
</dbReference>
<evidence type="ECO:0000313" key="1">
    <source>
        <dbReference type="EMBL" id="KAH6934525.1"/>
    </source>
</evidence>
<gene>
    <name evidence="1" type="ORF">HPB50_024751</name>
</gene>
<organism evidence="1 2">
    <name type="scientific">Hyalomma asiaticum</name>
    <name type="common">Tick</name>
    <dbReference type="NCBI Taxonomy" id="266040"/>
    <lineage>
        <taxon>Eukaryota</taxon>
        <taxon>Metazoa</taxon>
        <taxon>Ecdysozoa</taxon>
        <taxon>Arthropoda</taxon>
        <taxon>Chelicerata</taxon>
        <taxon>Arachnida</taxon>
        <taxon>Acari</taxon>
        <taxon>Parasitiformes</taxon>
        <taxon>Ixodida</taxon>
        <taxon>Ixodoidea</taxon>
        <taxon>Ixodidae</taxon>
        <taxon>Hyalomminae</taxon>
        <taxon>Hyalomma</taxon>
    </lineage>
</organism>
<accession>A0ACB7SIJ8</accession>
<name>A0ACB7SIJ8_HYAAI</name>
<reference evidence="1" key="1">
    <citation type="submission" date="2020-05" db="EMBL/GenBank/DDBJ databases">
        <title>Large-scale comparative analyses of tick genomes elucidate their genetic diversity and vector capacities.</title>
        <authorList>
            <person name="Jia N."/>
            <person name="Wang J."/>
            <person name="Shi W."/>
            <person name="Du L."/>
            <person name="Sun Y."/>
            <person name="Zhan W."/>
            <person name="Jiang J."/>
            <person name="Wang Q."/>
            <person name="Zhang B."/>
            <person name="Ji P."/>
            <person name="Sakyi L.B."/>
            <person name="Cui X."/>
            <person name="Yuan T."/>
            <person name="Jiang B."/>
            <person name="Yang W."/>
            <person name="Lam T.T.-Y."/>
            <person name="Chang Q."/>
            <person name="Ding S."/>
            <person name="Wang X."/>
            <person name="Zhu J."/>
            <person name="Ruan X."/>
            <person name="Zhao L."/>
            <person name="Wei J."/>
            <person name="Que T."/>
            <person name="Du C."/>
            <person name="Cheng J."/>
            <person name="Dai P."/>
            <person name="Han X."/>
            <person name="Huang E."/>
            <person name="Gao Y."/>
            <person name="Liu J."/>
            <person name="Shao H."/>
            <person name="Ye R."/>
            <person name="Li L."/>
            <person name="Wei W."/>
            <person name="Wang X."/>
            <person name="Wang C."/>
            <person name="Yang T."/>
            <person name="Huo Q."/>
            <person name="Li W."/>
            <person name="Guo W."/>
            <person name="Chen H."/>
            <person name="Zhou L."/>
            <person name="Ni X."/>
            <person name="Tian J."/>
            <person name="Zhou Y."/>
            <person name="Sheng Y."/>
            <person name="Liu T."/>
            <person name="Pan Y."/>
            <person name="Xia L."/>
            <person name="Li J."/>
            <person name="Zhao F."/>
            <person name="Cao W."/>
        </authorList>
    </citation>
    <scope>NUCLEOTIDE SEQUENCE</scope>
    <source>
        <strain evidence="1">Hyas-2018</strain>
    </source>
</reference>
<protein>
    <submittedName>
        <fullName evidence="1">Uncharacterized protein</fullName>
    </submittedName>
</protein>
<sequence>MRDALQRPERPMGVGSPVSPPAATEEAATRTRTTTVDPLERALWTARPDPRCASVARAPKRELWVIRARTQARKRRGPNRTCCDVPGVLPEAWSLLAELWCSLPDVTTSEAVGEHFHGHVIVRLGKANALDGCFSCSCQNIPGDVSHFSGETYTPSFPLLSSSNRSAIRPLMINPRMRPCRGRKGPEETLHALSIPWGTGVQQGKPMRDSVFPLPGSPEL</sequence>
<evidence type="ECO:0000313" key="2">
    <source>
        <dbReference type="Proteomes" id="UP000821845"/>
    </source>
</evidence>
<comment type="caution">
    <text evidence="1">The sequence shown here is derived from an EMBL/GenBank/DDBJ whole genome shotgun (WGS) entry which is preliminary data.</text>
</comment>
<keyword evidence="2" id="KW-1185">Reference proteome</keyword>
<proteinExistence type="predicted"/>
<dbReference type="EMBL" id="CM023484">
    <property type="protein sequence ID" value="KAH6934525.1"/>
    <property type="molecule type" value="Genomic_DNA"/>
</dbReference>